<protein>
    <submittedName>
        <fullName evidence="4">Acetyltransferase</fullName>
    </submittedName>
</protein>
<evidence type="ECO:0000256" key="2">
    <source>
        <dbReference type="ARBA" id="ARBA00023315"/>
    </source>
</evidence>
<gene>
    <name evidence="4" type="ORF">AB986_09185</name>
</gene>
<sequence length="146" mass="17278">MIKEMISGEELAEAFQVMKELRTHLDTNEFLALVEEAREKDMYRIYALYEEERIVAVTGFKPMITLYNGRSVWVCDLVTSHEHRSKGYGKKLLSFIEEWAKERGYESVGLSSGLQRKDAHRFYEEKMSYKRVSYSFKKELKRSVDK</sequence>
<dbReference type="Pfam" id="PF00583">
    <property type="entry name" value="Acetyltransf_1"/>
    <property type="match status" value="1"/>
</dbReference>
<dbReference type="Proteomes" id="UP000035996">
    <property type="component" value="Unassembled WGS sequence"/>
</dbReference>
<evidence type="ECO:0000256" key="1">
    <source>
        <dbReference type="ARBA" id="ARBA00022679"/>
    </source>
</evidence>
<reference evidence="4" key="1">
    <citation type="submission" date="2015-06" db="EMBL/GenBank/DDBJ databases">
        <authorList>
            <person name="Liu B."/>
            <person name="Wang J."/>
            <person name="Zhu Y."/>
            <person name="Liu G."/>
            <person name="Chen Q."/>
            <person name="Zheng C."/>
            <person name="Che J."/>
            <person name="Ge C."/>
            <person name="Shi H."/>
            <person name="Pan Z."/>
            <person name="Liu X."/>
        </authorList>
    </citation>
    <scope>NUCLEOTIDE SEQUENCE [LARGE SCALE GENOMIC DNA]</scope>
    <source>
        <strain evidence="4">DSM 16346</strain>
    </source>
</reference>
<organism evidence="4 5">
    <name type="scientific">Guptibacillus hwajinpoensis</name>
    <dbReference type="NCBI Taxonomy" id="208199"/>
    <lineage>
        <taxon>Bacteria</taxon>
        <taxon>Bacillati</taxon>
        <taxon>Bacillota</taxon>
        <taxon>Bacilli</taxon>
        <taxon>Bacillales</taxon>
        <taxon>Guptibacillaceae</taxon>
        <taxon>Guptibacillus</taxon>
    </lineage>
</organism>
<dbReference type="InterPro" id="IPR050680">
    <property type="entry name" value="YpeA/RimI_acetyltransf"/>
</dbReference>
<dbReference type="STRING" id="157733.AB986_09185"/>
<dbReference type="CDD" id="cd04301">
    <property type="entry name" value="NAT_SF"/>
    <property type="match status" value="1"/>
</dbReference>
<dbReference type="AlphaFoldDB" id="A0A0J6CST0"/>
<dbReference type="PANTHER" id="PTHR43420">
    <property type="entry name" value="ACETYLTRANSFERASE"/>
    <property type="match status" value="1"/>
</dbReference>
<evidence type="ECO:0000313" key="5">
    <source>
        <dbReference type="Proteomes" id="UP000035996"/>
    </source>
</evidence>
<keyword evidence="5" id="KW-1185">Reference proteome</keyword>
<dbReference type="OrthoDB" id="9805924at2"/>
<dbReference type="InterPro" id="IPR000182">
    <property type="entry name" value="GNAT_dom"/>
</dbReference>
<keyword evidence="1" id="KW-0808">Transferase</keyword>
<dbReference type="PATRIC" id="fig|157733.3.peg.4129"/>
<accession>A0A0J6CST0</accession>
<dbReference type="PROSITE" id="PS51186">
    <property type="entry name" value="GNAT"/>
    <property type="match status" value="1"/>
</dbReference>
<dbReference type="SUPFAM" id="SSF55729">
    <property type="entry name" value="Acyl-CoA N-acyltransferases (Nat)"/>
    <property type="match status" value="1"/>
</dbReference>
<comment type="caution">
    <text evidence="4">The sequence shown here is derived from an EMBL/GenBank/DDBJ whole genome shotgun (WGS) entry which is preliminary data.</text>
</comment>
<keyword evidence="2" id="KW-0012">Acyltransferase</keyword>
<evidence type="ECO:0000313" key="4">
    <source>
        <dbReference type="EMBL" id="KMM39361.1"/>
    </source>
</evidence>
<evidence type="ECO:0000259" key="3">
    <source>
        <dbReference type="PROSITE" id="PS51186"/>
    </source>
</evidence>
<name>A0A0J6CST0_9BACL</name>
<dbReference type="PANTHER" id="PTHR43420:SF12">
    <property type="entry name" value="N-ACETYLTRANSFERASE DOMAIN-CONTAINING PROTEIN"/>
    <property type="match status" value="1"/>
</dbReference>
<dbReference type="Gene3D" id="3.40.630.30">
    <property type="match status" value="1"/>
</dbReference>
<feature type="domain" description="N-acetyltransferase" evidence="3">
    <location>
        <begin position="1"/>
        <end position="146"/>
    </location>
</feature>
<proteinExistence type="predicted"/>
<dbReference type="GO" id="GO:0016747">
    <property type="term" value="F:acyltransferase activity, transferring groups other than amino-acyl groups"/>
    <property type="evidence" value="ECO:0007669"/>
    <property type="project" value="InterPro"/>
</dbReference>
<dbReference type="InterPro" id="IPR016181">
    <property type="entry name" value="Acyl_CoA_acyltransferase"/>
</dbReference>
<dbReference type="RefSeq" id="WP_048310531.1">
    <property type="nucleotide sequence ID" value="NZ_CP119526.1"/>
</dbReference>
<dbReference type="EMBL" id="LELK01000001">
    <property type="protein sequence ID" value="KMM39361.1"/>
    <property type="molecule type" value="Genomic_DNA"/>
</dbReference>